<name>A0A8J4BLW8_9CHLO</name>
<comment type="caution">
    <text evidence="1">The sequence shown here is derived from an EMBL/GenBank/DDBJ whole genome shotgun (WGS) entry which is preliminary data.</text>
</comment>
<evidence type="ECO:0000313" key="2">
    <source>
        <dbReference type="Proteomes" id="UP000747399"/>
    </source>
</evidence>
<evidence type="ECO:0000313" key="1">
    <source>
        <dbReference type="EMBL" id="GIL63845.1"/>
    </source>
</evidence>
<organism evidence="1 2">
    <name type="scientific">Volvox africanus</name>
    <dbReference type="NCBI Taxonomy" id="51714"/>
    <lineage>
        <taxon>Eukaryota</taxon>
        <taxon>Viridiplantae</taxon>
        <taxon>Chlorophyta</taxon>
        <taxon>core chlorophytes</taxon>
        <taxon>Chlorophyceae</taxon>
        <taxon>CS clade</taxon>
        <taxon>Chlamydomonadales</taxon>
        <taxon>Volvocaceae</taxon>
        <taxon>Volvox</taxon>
    </lineage>
</organism>
<dbReference type="EMBL" id="BNCO01000060">
    <property type="protein sequence ID" value="GIL63845.1"/>
    <property type="molecule type" value="Genomic_DNA"/>
</dbReference>
<reference evidence="1" key="1">
    <citation type="journal article" date="2021" name="Proc. Natl. Acad. Sci. U.S.A.">
        <title>Three genomes in the algal genus Volvox reveal the fate of a haploid sex-determining region after a transition to homothallism.</title>
        <authorList>
            <person name="Yamamoto K."/>
            <person name="Hamaji T."/>
            <person name="Kawai-Toyooka H."/>
            <person name="Matsuzaki R."/>
            <person name="Takahashi F."/>
            <person name="Nishimura Y."/>
            <person name="Kawachi M."/>
            <person name="Noguchi H."/>
            <person name="Minakuchi Y."/>
            <person name="Umen J.G."/>
            <person name="Toyoda A."/>
            <person name="Nozaki H."/>
        </authorList>
    </citation>
    <scope>NUCLEOTIDE SEQUENCE</scope>
    <source>
        <strain evidence="1">NIES-3780</strain>
    </source>
</reference>
<keyword evidence="2" id="KW-1185">Reference proteome</keyword>
<dbReference type="AlphaFoldDB" id="A0A8J4BLW8"/>
<accession>A0A8J4BLW8</accession>
<sequence>MLSQQLSRRPSLPPRGMALVSRPVRNVRTQLFRRDGPVLVEENTVEELNQPTKRQRDQIKRTLQELGFTEQAADILAYGKITNSNADLLIGDIRASFGIYQAPPPQGPVETVQNGVQDLLDRLRLPFLGLVLAAGLAAAYSQRESLGSLLPAVPSVPVDAIAESVSSAVDDLVVALSSLPGLDGEVLANFQDAFDEFLFETLQR</sequence>
<proteinExistence type="predicted"/>
<gene>
    <name evidence="1" type="ORF">Vafri_17843</name>
</gene>
<protein>
    <submittedName>
        <fullName evidence="1">Uncharacterized protein</fullName>
    </submittedName>
</protein>
<dbReference type="Proteomes" id="UP000747399">
    <property type="component" value="Unassembled WGS sequence"/>
</dbReference>